<dbReference type="Bgee" id="ENSGGOG00000012667">
    <property type="expression patterns" value="Expressed in testis and 5 other cell types or tissues"/>
</dbReference>
<reference evidence="1" key="3">
    <citation type="submission" date="2025-08" db="UniProtKB">
        <authorList>
            <consortium name="Ensembl"/>
        </authorList>
    </citation>
    <scope>IDENTIFICATION</scope>
</reference>
<accession>A0A2I2YT76</accession>
<gene>
    <name evidence="1" type="primary">LRRC46</name>
</gene>
<evidence type="ECO:0000313" key="1">
    <source>
        <dbReference type="Ensembl" id="ENSGGOP00000037921.1"/>
    </source>
</evidence>
<dbReference type="AlphaFoldDB" id="A0A2I2YT76"/>
<dbReference type="SMR" id="A0A2I2YT76"/>
<reference evidence="1 2" key="2">
    <citation type="journal article" date="2012" name="Nature">
        <title>Insights into hominid evolution from the gorilla genome sequence.</title>
        <authorList>
            <person name="Scally A."/>
            <person name="Dutheil J.Y."/>
            <person name="Hillier L.W."/>
            <person name="Jordan G.E."/>
            <person name="Goodhead I."/>
            <person name="Herrero J."/>
            <person name="Hobolth A."/>
            <person name="Lappalainen T."/>
            <person name="Mailund T."/>
            <person name="Marques-Bonet T."/>
            <person name="McCarthy S."/>
            <person name="Montgomery S.H."/>
            <person name="Schwalie P.C."/>
            <person name="Tang Y.A."/>
            <person name="Ward M.C."/>
            <person name="Xue Y."/>
            <person name="Yngvadottir B."/>
            <person name="Alkan C."/>
            <person name="Andersen L.N."/>
            <person name="Ayub Q."/>
            <person name="Ball E.V."/>
            <person name="Beal K."/>
            <person name="Bradley B.J."/>
            <person name="Chen Y."/>
            <person name="Clee C.M."/>
            <person name="Fitzgerald S."/>
            <person name="Graves T.A."/>
            <person name="Gu Y."/>
            <person name="Heath P."/>
            <person name="Heger A."/>
            <person name="Karakoc E."/>
            <person name="Kolb-Kokocinski A."/>
            <person name="Laird G.K."/>
            <person name="Lunter G."/>
            <person name="Meader S."/>
            <person name="Mort M."/>
            <person name="Mullikin J.C."/>
            <person name="Munch K."/>
            <person name="O'Connor T.D."/>
            <person name="Phillips A.D."/>
            <person name="Prado-Martinez J."/>
            <person name="Rogers A.S."/>
            <person name="Sajjadian S."/>
            <person name="Schmidt D."/>
            <person name="Shaw K."/>
            <person name="Simpson J.T."/>
            <person name="Stenson P.D."/>
            <person name="Turner D.J."/>
            <person name="Vigilant L."/>
            <person name="Vilella A.J."/>
            <person name="Whitener W."/>
            <person name="Zhu B."/>
            <person name="Cooper D.N."/>
            <person name="de Jong P."/>
            <person name="Dermitzakis E.T."/>
            <person name="Eichler E.E."/>
            <person name="Flicek P."/>
            <person name="Goldman N."/>
            <person name="Mundy N.I."/>
            <person name="Ning Z."/>
            <person name="Odom D.T."/>
            <person name="Ponting C.P."/>
            <person name="Quail M.A."/>
            <person name="Ryder O.A."/>
            <person name="Searle S.M."/>
            <person name="Warren W.C."/>
            <person name="Wilson R.K."/>
            <person name="Schierup M.H."/>
            <person name="Rogers J."/>
            <person name="Tyler-Smith C."/>
            <person name="Durbin R."/>
        </authorList>
    </citation>
    <scope>NUCLEOTIDE SEQUENCE [LARGE SCALE GENOMIC DNA]</scope>
</reference>
<proteinExistence type="predicted"/>
<keyword evidence="2" id="KW-1185">Reference proteome</keyword>
<evidence type="ECO:0000313" key="2">
    <source>
        <dbReference type="Proteomes" id="UP000001519"/>
    </source>
</evidence>
<organism evidence="1 2">
    <name type="scientific">Gorilla gorilla gorilla</name>
    <name type="common">Western lowland gorilla</name>
    <dbReference type="NCBI Taxonomy" id="9595"/>
    <lineage>
        <taxon>Eukaryota</taxon>
        <taxon>Metazoa</taxon>
        <taxon>Chordata</taxon>
        <taxon>Craniata</taxon>
        <taxon>Vertebrata</taxon>
        <taxon>Euteleostomi</taxon>
        <taxon>Mammalia</taxon>
        <taxon>Eutheria</taxon>
        <taxon>Euarchontoglires</taxon>
        <taxon>Primates</taxon>
        <taxon>Haplorrhini</taxon>
        <taxon>Catarrhini</taxon>
        <taxon>Hominidae</taxon>
        <taxon>Gorilla</taxon>
    </lineage>
</organism>
<dbReference type="EMBL" id="CABD030037380">
    <property type="status" value="NOT_ANNOTATED_CDS"/>
    <property type="molecule type" value="Genomic_DNA"/>
</dbReference>
<dbReference type="GeneTree" id="ENSGT00940000161315"/>
<dbReference type="Ensembl" id="ENSGGOT00000045973.1">
    <property type="protein sequence ID" value="ENSGGOP00000037921.1"/>
    <property type="gene ID" value="ENSGGOG00000012667.3"/>
</dbReference>
<name>A0A2I2YT76_GORGO</name>
<reference evidence="2" key="1">
    <citation type="submission" date="2011-05" db="EMBL/GenBank/DDBJ databases">
        <title>Insights into the evolution of the great apes provided by the gorilla genome.</title>
        <authorList>
            <person name="Scally A."/>
        </authorList>
    </citation>
    <scope>NUCLEOTIDE SEQUENCE [LARGE SCALE GENOMIC DNA]</scope>
</reference>
<protein>
    <submittedName>
        <fullName evidence="1">Leucine rich repeat containing 46</fullName>
    </submittedName>
</protein>
<reference evidence="1" key="4">
    <citation type="submission" date="2025-09" db="UniProtKB">
        <authorList>
            <consortium name="Ensembl"/>
        </authorList>
    </citation>
    <scope>IDENTIFICATION</scope>
</reference>
<sequence length="98" mass="10938">MSGGKSAQGPEEGGVCITEALITKRNLTFPEDGELSEKMFHTLDELQTVRLDREGITTIRNLEGLQNLHSLYLQGLQPISCFEEEETMKIPVHHSDPT</sequence>
<dbReference type="Proteomes" id="UP000001519">
    <property type="component" value="Chromosome 5"/>
</dbReference>